<gene>
    <name evidence="2" type="ORF">ACZ87_02880</name>
</gene>
<keyword evidence="3" id="KW-1185">Reference proteome</keyword>
<comment type="caution">
    <text evidence="2">The sequence shown here is derived from an EMBL/GenBank/DDBJ whole genome shotgun (WGS) entry which is preliminary data.</text>
</comment>
<accession>A0A328TRC9</accession>
<dbReference type="AlphaFoldDB" id="A0A328TRC9"/>
<dbReference type="RefSeq" id="WP_261791540.1">
    <property type="nucleotide sequence ID" value="NZ_LJAM02000384.1"/>
</dbReference>
<dbReference type="EMBL" id="LJAM02000384">
    <property type="protein sequence ID" value="RAP70314.1"/>
    <property type="molecule type" value="Genomic_DNA"/>
</dbReference>
<sequence length="63" mass="7085">MFDESPPRPHSEALMGILDHINTTGMGKVRFAGQGIDKGWKMKRDILSPAYTTKWNEIPTAKI</sequence>
<dbReference type="Pfam" id="PF13438">
    <property type="entry name" value="DUF4113"/>
    <property type="match status" value="1"/>
</dbReference>
<feature type="domain" description="DUF4113" evidence="1">
    <location>
        <begin position="12"/>
        <end position="61"/>
    </location>
</feature>
<dbReference type="Proteomes" id="UP000244334">
    <property type="component" value="Unassembled WGS sequence"/>
</dbReference>
<dbReference type="InterPro" id="IPR025188">
    <property type="entry name" value="DUF4113"/>
</dbReference>
<name>A0A328TRC9_9GAMM</name>
<evidence type="ECO:0000313" key="2">
    <source>
        <dbReference type="EMBL" id="RAP70314.1"/>
    </source>
</evidence>
<organism evidence="2 3">
    <name type="scientific">Candidatus Erwinia dacicola</name>
    <dbReference type="NCBI Taxonomy" id="252393"/>
    <lineage>
        <taxon>Bacteria</taxon>
        <taxon>Pseudomonadati</taxon>
        <taxon>Pseudomonadota</taxon>
        <taxon>Gammaproteobacteria</taxon>
        <taxon>Enterobacterales</taxon>
        <taxon>Erwiniaceae</taxon>
        <taxon>Erwinia</taxon>
    </lineage>
</organism>
<proteinExistence type="predicted"/>
<protein>
    <recommendedName>
        <fullName evidence="1">DUF4113 domain-containing protein</fullName>
    </recommendedName>
</protein>
<evidence type="ECO:0000313" key="3">
    <source>
        <dbReference type="Proteomes" id="UP000244334"/>
    </source>
</evidence>
<evidence type="ECO:0000259" key="1">
    <source>
        <dbReference type="Pfam" id="PF13438"/>
    </source>
</evidence>
<reference evidence="2" key="1">
    <citation type="submission" date="2018-04" db="EMBL/GenBank/DDBJ databases">
        <title>Genomes of the Obligate Erwinia dacicola and Facultative Enterobacter sp. OLF Endosymbionts of the Olive Fruit fly, Bactrocera oleae.</title>
        <authorList>
            <person name="Estes A.M."/>
            <person name="Hearn D.J."/>
            <person name="Agarwal S."/>
            <person name="Pierson E.A."/>
            <person name="Dunning-Hotopp J.C."/>
        </authorList>
    </citation>
    <scope>NUCLEOTIDE SEQUENCE [LARGE SCALE GENOMIC DNA]</scope>
    <source>
        <strain evidence="2">Oroville</strain>
    </source>
</reference>